<dbReference type="PANTHER" id="PTHR21660:SF1">
    <property type="entry name" value="ACYL-COENZYME A THIOESTERASE 13"/>
    <property type="match status" value="1"/>
</dbReference>
<dbReference type="STRING" id="341036.SAMN05660649_03557"/>
<feature type="domain" description="Thioesterase" evidence="3">
    <location>
        <begin position="48"/>
        <end position="124"/>
    </location>
</feature>
<comment type="similarity">
    <text evidence="1">Belongs to the thioesterase PaaI family.</text>
</comment>
<dbReference type="AlphaFoldDB" id="A0A1I2WNC4"/>
<proteinExistence type="inferred from homology"/>
<dbReference type="InterPro" id="IPR039298">
    <property type="entry name" value="ACOT13"/>
</dbReference>
<name>A0A1I2WNC4_9FIRM</name>
<accession>A0A1I2WNC4</accession>
<dbReference type="Gene3D" id="3.10.129.10">
    <property type="entry name" value="Hotdog Thioesterase"/>
    <property type="match status" value="1"/>
</dbReference>
<evidence type="ECO:0000313" key="4">
    <source>
        <dbReference type="EMBL" id="SFH02804.1"/>
    </source>
</evidence>
<organism evidence="4 5">
    <name type="scientific">Desulfotruncus arcticus DSM 17038</name>
    <dbReference type="NCBI Taxonomy" id="1121424"/>
    <lineage>
        <taxon>Bacteria</taxon>
        <taxon>Bacillati</taxon>
        <taxon>Bacillota</taxon>
        <taxon>Clostridia</taxon>
        <taxon>Eubacteriales</taxon>
        <taxon>Desulfallaceae</taxon>
        <taxon>Desulfotruncus</taxon>
    </lineage>
</organism>
<sequence>MNQEQVQDQSTPLDQGEYWKMLGMTIVQSKNGEAVVKLEAGRNLTQVFGRVHGGAVASLADAAIGAAHRSYLKPGESQATIELKVNFLKAVNLGELVAEARIIHKGKKISFGQAEIRNSEGDLVAFGVATYMVI</sequence>
<dbReference type="SUPFAM" id="SSF54637">
    <property type="entry name" value="Thioesterase/thiol ester dehydrase-isomerase"/>
    <property type="match status" value="1"/>
</dbReference>
<evidence type="ECO:0000256" key="1">
    <source>
        <dbReference type="ARBA" id="ARBA00008324"/>
    </source>
</evidence>
<dbReference type="RefSeq" id="WP_092472806.1">
    <property type="nucleotide sequence ID" value="NZ_FOOX01000014.1"/>
</dbReference>
<dbReference type="NCBIfam" id="TIGR00369">
    <property type="entry name" value="unchar_dom_1"/>
    <property type="match status" value="1"/>
</dbReference>
<dbReference type="GO" id="GO:0047617">
    <property type="term" value="F:fatty acyl-CoA hydrolase activity"/>
    <property type="evidence" value="ECO:0007669"/>
    <property type="project" value="InterPro"/>
</dbReference>
<dbReference type="InterPro" id="IPR029069">
    <property type="entry name" value="HotDog_dom_sf"/>
</dbReference>
<dbReference type="Proteomes" id="UP000199337">
    <property type="component" value="Unassembled WGS sequence"/>
</dbReference>
<keyword evidence="5" id="KW-1185">Reference proteome</keyword>
<protein>
    <submittedName>
        <fullName evidence="4">Acyl-CoA thioesterase</fullName>
    </submittedName>
</protein>
<dbReference type="OrthoDB" id="337200at2"/>
<dbReference type="EMBL" id="FOOX01000014">
    <property type="protein sequence ID" value="SFH02804.1"/>
    <property type="molecule type" value="Genomic_DNA"/>
</dbReference>
<evidence type="ECO:0000256" key="2">
    <source>
        <dbReference type="ARBA" id="ARBA00022801"/>
    </source>
</evidence>
<keyword evidence="2" id="KW-0378">Hydrolase</keyword>
<dbReference type="Pfam" id="PF03061">
    <property type="entry name" value="4HBT"/>
    <property type="match status" value="1"/>
</dbReference>
<dbReference type="PANTHER" id="PTHR21660">
    <property type="entry name" value="THIOESTERASE SUPERFAMILY MEMBER-RELATED"/>
    <property type="match status" value="1"/>
</dbReference>
<reference evidence="5" key="1">
    <citation type="submission" date="2016-10" db="EMBL/GenBank/DDBJ databases">
        <authorList>
            <person name="Varghese N."/>
            <person name="Submissions S."/>
        </authorList>
    </citation>
    <scope>NUCLEOTIDE SEQUENCE [LARGE SCALE GENOMIC DNA]</scope>
    <source>
        <strain evidence="5">DSM 17038</strain>
    </source>
</reference>
<evidence type="ECO:0000313" key="5">
    <source>
        <dbReference type="Proteomes" id="UP000199337"/>
    </source>
</evidence>
<gene>
    <name evidence="4" type="ORF">SAMN05660649_03557</name>
</gene>
<dbReference type="CDD" id="cd03443">
    <property type="entry name" value="PaaI_thioesterase"/>
    <property type="match status" value="1"/>
</dbReference>
<dbReference type="InterPro" id="IPR003736">
    <property type="entry name" value="PAAI_dom"/>
</dbReference>
<dbReference type="InterPro" id="IPR006683">
    <property type="entry name" value="Thioestr_dom"/>
</dbReference>
<evidence type="ECO:0000259" key="3">
    <source>
        <dbReference type="Pfam" id="PF03061"/>
    </source>
</evidence>